<proteinExistence type="predicted"/>
<dbReference type="EMBL" id="MF768985">
    <property type="protein sequence ID" value="ATU83572.1"/>
    <property type="molecule type" value="Genomic_DNA"/>
</dbReference>
<sequence length="118" mass="13503">MVIKYRTIWQPRGGRTSIKGLVLPPCPTFTESASWGVNVRAPAAKSQLPKNKRRTTTIIQIQFQLSTSNHTPFWLPEPRCSEVQLQLQRHPLLGLLLPPPPLLLRSSSQIRARRPERY</sequence>
<accession>A0A2D3I5C0</accession>
<protein>
    <submittedName>
        <fullName evidence="1">ORF1327</fullName>
    </submittedName>
</protein>
<reference evidence="1" key="1">
    <citation type="journal article" date="2018" name="Aquaculture">
        <title>Complete genome sequence of a white spot syndrome virus associated with a disease incursion in Australia.</title>
        <authorList>
            <person name="Oakey J."/>
            <person name="Smith C.S."/>
        </authorList>
    </citation>
    <scope>NUCLEOTIDE SEQUENCE [LARGE SCALE GENOMIC DNA]</scope>
    <source>
        <strain evidence="1">WSSV-AU</strain>
    </source>
</reference>
<name>A0A2D3I5C0_9VIRU</name>
<dbReference type="Proteomes" id="UP000267516">
    <property type="component" value="Segment"/>
</dbReference>
<evidence type="ECO:0000313" key="1">
    <source>
        <dbReference type="EMBL" id="ATU83572.1"/>
    </source>
</evidence>
<organism evidence="1">
    <name type="scientific">White spot syndrome virus</name>
    <dbReference type="NCBI Taxonomy" id="342409"/>
    <lineage>
        <taxon>Viruses</taxon>
        <taxon>Viruses incertae sedis</taxon>
        <taxon>Naldaviricetes</taxon>
        <taxon>Nimaviridae</taxon>
        <taxon>Whispovirus</taxon>
    </lineage>
</organism>